<gene>
    <name evidence="4" type="ORF">LYSBPC_22160</name>
</gene>
<feature type="domain" description="Inosine/uridine-preferring nucleoside hydrolase" evidence="3">
    <location>
        <begin position="5"/>
        <end position="303"/>
    </location>
</feature>
<dbReference type="Gene3D" id="3.90.245.10">
    <property type="entry name" value="Ribonucleoside hydrolase-like"/>
    <property type="match status" value="1"/>
</dbReference>
<dbReference type="PANTHER" id="PTHR12304">
    <property type="entry name" value="INOSINE-URIDINE PREFERRING NUCLEOSIDE HYDROLASE"/>
    <property type="match status" value="1"/>
</dbReference>
<accession>A0ABQ5NM39</accession>
<evidence type="ECO:0000259" key="3">
    <source>
        <dbReference type="Pfam" id="PF01156"/>
    </source>
</evidence>
<keyword evidence="5" id="KW-1185">Reference proteome</keyword>
<dbReference type="SUPFAM" id="SSF53590">
    <property type="entry name" value="Nucleoside hydrolase"/>
    <property type="match status" value="1"/>
</dbReference>
<dbReference type="CDD" id="cd00455">
    <property type="entry name" value="nuc_hydro"/>
    <property type="match status" value="1"/>
</dbReference>
<dbReference type="RefSeq" id="WP_264988834.1">
    <property type="nucleotide sequence ID" value="NZ_BRZA01000002.1"/>
</dbReference>
<comment type="caution">
    <text evidence="4">The sequence shown here is derived from an EMBL/GenBank/DDBJ whole genome shotgun (WGS) entry which is preliminary data.</text>
</comment>
<reference evidence="4" key="1">
    <citation type="submission" date="2022-08" db="EMBL/GenBank/DDBJ databases">
        <title>Draft genome sequence of Lysinibacillus sp. strain KH24.</title>
        <authorList>
            <person name="Kanbe H."/>
            <person name="Itoh H."/>
        </authorList>
    </citation>
    <scope>NUCLEOTIDE SEQUENCE</scope>
    <source>
        <strain evidence="4">KH24</strain>
    </source>
</reference>
<protein>
    <submittedName>
        <fullName evidence="4">Nucleoside hydrolase</fullName>
    </submittedName>
</protein>
<sequence length="331" mass="37701">MTKKVLLFGDIGIDDTIALIYARLHPTIEIVGLVADYGNVSREDAVANIYYVMRLFDFPKGIPVILGAEVPLTGEQPTYYPEIHGERGLGPIIPNKEHEVTIENFFEIVKIIERYKDELIIVNIGRLTSLATMFILYNDLMKNIKEYYIMGGAFWMPGNVTSVAEANFYGDPIAVNIVLTYANNVTIIPLNATQKAIVTPSMVNYIDSFGKTKILKPLMDYYTRFYQERDPSLVGSPVHDVLTLMATLYPDILLFKSYPVTIVDMLEGPTRGQSIAETSHYEKQQPDVKTHRIAFDIYYEKFFRYFLTTMTGHPMSIQTHHFVKSQNPHGY</sequence>
<dbReference type="PANTHER" id="PTHR12304:SF4">
    <property type="entry name" value="URIDINE NUCLEOSIDASE"/>
    <property type="match status" value="1"/>
</dbReference>
<name>A0ABQ5NM39_9BACI</name>
<dbReference type="GO" id="GO:0016787">
    <property type="term" value="F:hydrolase activity"/>
    <property type="evidence" value="ECO:0007669"/>
    <property type="project" value="UniProtKB-KW"/>
</dbReference>
<evidence type="ECO:0000313" key="5">
    <source>
        <dbReference type="Proteomes" id="UP001065593"/>
    </source>
</evidence>
<dbReference type="EMBL" id="BRZA01000002">
    <property type="protein sequence ID" value="GLC89089.1"/>
    <property type="molecule type" value="Genomic_DNA"/>
</dbReference>
<dbReference type="InterPro" id="IPR001910">
    <property type="entry name" value="Inosine/uridine_hydrolase_dom"/>
</dbReference>
<keyword evidence="1 4" id="KW-0378">Hydrolase</keyword>
<proteinExistence type="predicted"/>
<organism evidence="4 5">
    <name type="scientific">Lysinibacillus piscis</name>
    <dbReference type="NCBI Taxonomy" id="2518931"/>
    <lineage>
        <taxon>Bacteria</taxon>
        <taxon>Bacillati</taxon>
        <taxon>Bacillota</taxon>
        <taxon>Bacilli</taxon>
        <taxon>Bacillales</taxon>
        <taxon>Bacillaceae</taxon>
        <taxon>Lysinibacillus</taxon>
    </lineage>
</organism>
<dbReference type="InterPro" id="IPR023186">
    <property type="entry name" value="IUNH"/>
</dbReference>
<evidence type="ECO:0000256" key="2">
    <source>
        <dbReference type="ARBA" id="ARBA00023295"/>
    </source>
</evidence>
<dbReference type="Pfam" id="PF01156">
    <property type="entry name" value="IU_nuc_hydro"/>
    <property type="match status" value="1"/>
</dbReference>
<dbReference type="InterPro" id="IPR036452">
    <property type="entry name" value="Ribo_hydro-like"/>
</dbReference>
<dbReference type="Proteomes" id="UP001065593">
    <property type="component" value="Unassembled WGS sequence"/>
</dbReference>
<evidence type="ECO:0000256" key="1">
    <source>
        <dbReference type="ARBA" id="ARBA00022801"/>
    </source>
</evidence>
<evidence type="ECO:0000313" key="4">
    <source>
        <dbReference type="EMBL" id="GLC89089.1"/>
    </source>
</evidence>
<keyword evidence="2" id="KW-0326">Glycosidase</keyword>